<dbReference type="Gene3D" id="1.10.510.10">
    <property type="entry name" value="Transferase(Phosphotransferase) domain 1"/>
    <property type="match status" value="1"/>
</dbReference>
<dbReference type="AlphaFoldDB" id="A0A8J8T8I0"/>
<evidence type="ECO:0000256" key="1">
    <source>
        <dbReference type="SAM" id="MobiDB-lite"/>
    </source>
</evidence>
<dbReference type="Proteomes" id="UP000785679">
    <property type="component" value="Unassembled WGS sequence"/>
</dbReference>
<dbReference type="GO" id="GO:0005524">
    <property type="term" value="F:ATP binding"/>
    <property type="evidence" value="ECO:0007669"/>
    <property type="project" value="InterPro"/>
</dbReference>
<dbReference type="PROSITE" id="PS50011">
    <property type="entry name" value="PROTEIN_KINASE_DOM"/>
    <property type="match status" value="1"/>
</dbReference>
<dbReference type="EMBL" id="RRYP01001218">
    <property type="protein sequence ID" value="TNV86239.1"/>
    <property type="molecule type" value="Genomic_DNA"/>
</dbReference>
<dbReference type="SUPFAM" id="SSF56112">
    <property type="entry name" value="Protein kinase-like (PK-like)"/>
    <property type="match status" value="1"/>
</dbReference>
<feature type="region of interest" description="Disordered" evidence="1">
    <location>
        <begin position="829"/>
        <end position="866"/>
    </location>
</feature>
<evidence type="ECO:0000313" key="4">
    <source>
        <dbReference type="Proteomes" id="UP000785679"/>
    </source>
</evidence>
<dbReference type="GO" id="GO:0005634">
    <property type="term" value="C:nucleus"/>
    <property type="evidence" value="ECO:0007669"/>
    <property type="project" value="TreeGrafter"/>
</dbReference>
<dbReference type="SMART" id="SM00220">
    <property type="entry name" value="S_TKc"/>
    <property type="match status" value="1"/>
</dbReference>
<feature type="compositionally biased region" description="Polar residues" evidence="1">
    <location>
        <begin position="934"/>
        <end position="944"/>
    </location>
</feature>
<sequence>MRTLYSSENQSGGQTIINKGQNQTRQKIGFTLRTTLGTTHQFVVVTDLGGQFSQKKQPANEREIQNELNSPLLLKAAQEPITLNLLDQSRQVKCDLGQLVAQSINNVLQKQLKLREWFKALHGCVIRCDPLSKYKIIRQIPMGQIGLQNEFEAVYHVQKKCLKKQVELKQQNMPVDADITGVAVPNGSNAHLISGITVANLLQQSKPFKSDLEEANKIPEGGASALNGTAVAATTDGLATSQKPPAVTNTPEYVLKTYTVRVISKKKIDNRQLEEEGQRIATDIKIHRALKLCSNVIKLLKVHESAQNVYLFLDYEGGGSIGDLIDQGLYIQEDNARLIIEQLLLAVDFMSLKGISHRDLNPSTLLIHHSQNDLFNIQIGDFTKALFIQDAEARPFSIKDSFNGRVGYIAPEILLGHKPTMRSDIFSVGAILYKIVMMKELFKGSDLKLAIRKNRDCNLQKADLRLREHRGVSQNCKDLILLLLNKEPLMRPTAIEALSHPWFSIEKKPLQASILLNQLLAERKRPNLSDIEKIQRLSSQVVGHDYQEKSGENHQQNRTQQELFIDRQSFEKKLEAGGINNLTHEGKDQKASLLKPHRTLYDDAKGSNIRIEILVPGDEPGHQDVEDRPLFKKLASQTSNDPLNLTSSYLINKLNFYQLNKEHRNSQECQLALMKQQLANDASPPSRSTPQLNHSVSAIPQHFKAQHLLATDNHQTYSKNNYSAFPMRSSQYTKKSSLVGGGMMIMNQSLAASAMGVSNAAGGGPLFMNKNERAVLEHVQSKFKKQVSVHMQPNNNYRKGSTLLGGVGLLAQNNQNLSLRHHDSIAGSQRYTQQRSNNKNVLSNKKKSSRIINQSRESSFDQKPLSKLNDKDHLSIKVNRKLNGEISHMQNSVKSIRGYSAFSNYKMNDTQKIQIKPLLLNDSKMDFGLDSNHPLESSQHSATQKIERKVRPQQLSTFKQPNKKSSSKQTRIKNITEIINRRCRSKEARSRRITISVGEKVEAS</sequence>
<dbReference type="Pfam" id="PF00069">
    <property type="entry name" value="Pkinase"/>
    <property type="match status" value="1"/>
</dbReference>
<evidence type="ECO:0000259" key="2">
    <source>
        <dbReference type="PROSITE" id="PS50011"/>
    </source>
</evidence>
<feature type="domain" description="Protein kinase" evidence="2">
    <location>
        <begin position="212"/>
        <end position="503"/>
    </location>
</feature>
<dbReference type="InterPro" id="IPR000719">
    <property type="entry name" value="Prot_kinase_dom"/>
</dbReference>
<accession>A0A8J8T8I0</accession>
<dbReference type="OrthoDB" id="4062651at2759"/>
<name>A0A8J8T8I0_HALGN</name>
<keyword evidence="4" id="KW-1185">Reference proteome</keyword>
<feature type="region of interest" description="Disordered" evidence="1">
    <location>
        <begin position="934"/>
        <end position="974"/>
    </location>
</feature>
<dbReference type="InterPro" id="IPR011009">
    <property type="entry name" value="Kinase-like_dom_sf"/>
</dbReference>
<proteinExistence type="predicted"/>
<organism evidence="3 4">
    <name type="scientific">Halteria grandinella</name>
    <dbReference type="NCBI Taxonomy" id="5974"/>
    <lineage>
        <taxon>Eukaryota</taxon>
        <taxon>Sar</taxon>
        <taxon>Alveolata</taxon>
        <taxon>Ciliophora</taxon>
        <taxon>Intramacronucleata</taxon>
        <taxon>Spirotrichea</taxon>
        <taxon>Stichotrichia</taxon>
        <taxon>Sporadotrichida</taxon>
        <taxon>Halteriidae</taxon>
        <taxon>Halteria</taxon>
    </lineage>
</organism>
<reference evidence="3" key="1">
    <citation type="submission" date="2019-06" db="EMBL/GenBank/DDBJ databases">
        <authorList>
            <person name="Zheng W."/>
        </authorList>
    </citation>
    <scope>NUCLEOTIDE SEQUENCE</scope>
    <source>
        <strain evidence="3">QDHG01</strain>
    </source>
</reference>
<comment type="caution">
    <text evidence="3">The sequence shown here is derived from an EMBL/GenBank/DDBJ whole genome shotgun (WGS) entry which is preliminary data.</text>
</comment>
<dbReference type="Gene3D" id="3.30.200.20">
    <property type="entry name" value="Phosphorylase Kinase, domain 1"/>
    <property type="match status" value="1"/>
</dbReference>
<dbReference type="PANTHER" id="PTHR24345">
    <property type="entry name" value="SERINE/THREONINE-PROTEIN KINASE PLK"/>
    <property type="match status" value="1"/>
</dbReference>
<gene>
    <name evidence="3" type="ORF">FGO68_gene12623</name>
</gene>
<protein>
    <recommendedName>
        <fullName evidence="2">Protein kinase domain-containing protein</fullName>
    </recommendedName>
</protein>
<dbReference type="GO" id="GO:0004672">
    <property type="term" value="F:protein kinase activity"/>
    <property type="evidence" value="ECO:0007669"/>
    <property type="project" value="InterPro"/>
</dbReference>
<evidence type="ECO:0000313" key="3">
    <source>
        <dbReference type="EMBL" id="TNV86239.1"/>
    </source>
</evidence>